<dbReference type="InterPro" id="IPR036165">
    <property type="entry name" value="YefM-like_sf"/>
</dbReference>
<name>A0A512PIC2_9CELL</name>
<comment type="similarity">
    <text evidence="1">Belongs to the phD/YefM antitoxin family.</text>
</comment>
<accession>A0A512PIC2</accession>
<reference evidence="3 4" key="1">
    <citation type="submission" date="2019-07" db="EMBL/GenBank/DDBJ databases">
        <title>Whole genome shotgun sequence of Cellulomonas soli NBRC 109434.</title>
        <authorList>
            <person name="Hosoyama A."/>
            <person name="Uohara A."/>
            <person name="Ohji S."/>
            <person name="Ichikawa N."/>
        </authorList>
    </citation>
    <scope>NUCLEOTIDE SEQUENCE [LARGE SCALE GENOMIC DNA]</scope>
    <source>
        <strain evidence="3 4">NBRC 109434</strain>
    </source>
</reference>
<comment type="caution">
    <text evidence="3">The sequence shown here is derived from an EMBL/GenBank/DDBJ whole genome shotgun (WGS) entry which is preliminary data.</text>
</comment>
<feature type="region of interest" description="Disordered" evidence="2">
    <location>
        <begin position="118"/>
        <end position="143"/>
    </location>
</feature>
<dbReference type="Gene3D" id="3.40.1620.10">
    <property type="entry name" value="YefM-like domain"/>
    <property type="match status" value="1"/>
</dbReference>
<sequence length="249" mass="27024">MNATPRPKGPVRAGQGPHPWPVWPRVELGKHATIEISNLGRFRDVVDRDLVDELFALGLLIAMTEGPPVAKGKAATLTIALRGRGRFMVGQEDLGTKRGLKILARGVMFALRAASEGVQAGGRGDPPATAETMPARPERDRPRTVEMPVEQAQAQLNELVARVRHGTRVVLTDGGDRLAVLVGWSWYAHQEERLAAATAAYWKAWRNGRFDTAVYAKAMRAAGLHPTAGLKRKVDDRAAPAGDHDDNAN</sequence>
<evidence type="ECO:0000313" key="4">
    <source>
        <dbReference type="Proteomes" id="UP000321798"/>
    </source>
</evidence>
<dbReference type="EMBL" id="BKAL01000019">
    <property type="protein sequence ID" value="GEP70955.1"/>
    <property type="molecule type" value="Genomic_DNA"/>
</dbReference>
<evidence type="ECO:0000313" key="3">
    <source>
        <dbReference type="EMBL" id="GEP70955.1"/>
    </source>
</evidence>
<protein>
    <submittedName>
        <fullName evidence="3">Uncharacterized protein</fullName>
    </submittedName>
</protein>
<evidence type="ECO:0000256" key="2">
    <source>
        <dbReference type="SAM" id="MobiDB-lite"/>
    </source>
</evidence>
<keyword evidence="4" id="KW-1185">Reference proteome</keyword>
<dbReference type="SUPFAM" id="SSF143120">
    <property type="entry name" value="YefM-like"/>
    <property type="match status" value="1"/>
</dbReference>
<gene>
    <name evidence="3" type="ORF">CSO01_36700</name>
</gene>
<dbReference type="Proteomes" id="UP000321798">
    <property type="component" value="Unassembled WGS sequence"/>
</dbReference>
<organism evidence="3 4">
    <name type="scientific">Cellulomonas soli</name>
    <dbReference type="NCBI Taxonomy" id="931535"/>
    <lineage>
        <taxon>Bacteria</taxon>
        <taxon>Bacillati</taxon>
        <taxon>Actinomycetota</taxon>
        <taxon>Actinomycetes</taxon>
        <taxon>Micrococcales</taxon>
        <taxon>Cellulomonadaceae</taxon>
        <taxon>Cellulomonas</taxon>
    </lineage>
</organism>
<dbReference type="NCBIfam" id="TIGR01552">
    <property type="entry name" value="phd_fam"/>
    <property type="match status" value="1"/>
</dbReference>
<evidence type="ECO:0000256" key="1">
    <source>
        <dbReference type="ARBA" id="ARBA00009981"/>
    </source>
</evidence>
<dbReference type="AlphaFoldDB" id="A0A512PIC2"/>
<proteinExistence type="inferred from homology"/>